<protein>
    <submittedName>
        <fullName evidence="1">Uncharacterized protein</fullName>
    </submittedName>
</protein>
<keyword evidence="2" id="KW-1185">Reference proteome</keyword>
<name>A0A543KQ63_9MICO</name>
<dbReference type="AlphaFoldDB" id="A0A543KQ63"/>
<dbReference type="RefSeq" id="WP_141818701.1">
    <property type="nucleotide sequence ID" value="NZ_BAAAIL010000002.1"/>
</dbReference>
<dbReference type="OrthoDB" id="4870610at2"/>
<sequence length="327" mass="35004">MRTGPPVFPDHPDQHGLATRAQLLMAGFTRSAVRNAARRDWQQVRPGVFAPHRGPLEPEVRLAGAALWAGPPAVLSGTIALRQHGLTGARTDEALFLVPTTHRSRQEGRVRAVRTGRPVRVALHAGCIAVTNVERALVDAAIYQGGADLTALTIAALQRRLTTSDRLEAELAAAPRRGTRPVRQGLATFVRGAWSMPEGALADLVEDDPDLPPMLLNVPLLTTDGACLIGTPDGFFPAAGVAVQVHSRQFHSGYDDEGTDLWSLTVEGDGAYPEHDVICLGVTPWSIHRRPEATLARIRTVVLRNVGRAYGPVRVGDEVVGSVGETG</sequence>
<gene>
    <name evidence="1" type="ORF">FB476_2102</name>
</gene>
<comment type="caution">
    <text evidence="1">The sequence shown here is derived from an EMBL/GenBank/DDBJ whole genome shotgun (WGS) entry which is preliminary data.</text>
</comment>
<reference evidence="1 2" key="1">
    <citation type="submission" date="2019-06" db="EMBL/GenBank/DDBJ databases">
        <title>Sequencing the genomes of 1000 actinobacteria strains.</title>
        <authorList>
            <person name="Klenk H.-P."/>
        </authorList>
    </citation>
    <scope>NUCLEOTIDE SEQUENCE [LARGE SCALE GENOMIC DNA]</scope>
    <source>
        <strain evidence="1 2">DSM 12362</strain>
    </source>
</reference>
<evidence type="ECO:0000313" key="2">
    <source>
        <dbReference type="Proteomes" id="UP000315133"/>
    </source>
</evidence>
<dbReference type="Proteomes" id="UP000315133">
    <property type="component" value="Unassembled WGS sequence"/>
</dbReference>
<accession>A0A543KQ63</accession>
<proteinExistence type="predicted"/>
<organism evidence="1 2">
    <name type="scientific">Ornithinimicrobium humiphilum</name>
    <dbReference type="NCBI Taxonomy" id="125288"/>
    <lineage>
        <taxon>Bacteria</taxon>
        <taxon>Bacillati</taxon>
        <taxon>Actinomycetota</taxon>
        <taxon>Actinomycetes</taxon>
        <taxon>Micrococcales</taxon>
        <taxon>Ornithinimicrobiaceae</taxon>
        <taxon>Ornithinimicrobium</taxon>
    </lineage>
</organism>
<evidence type="ECO:0000313" key="1">
    <source>
        <dbReference type="EMBL" id="TQM97198.1"/>
    </source>
</evidence>
<dbReference type="EMBL" id="VFPU01000001">
    <property type="protein sequence ID" value="TQM97198.1"/>
    <property type="molecule type" value="Genomic_DNA"/>
</dbReference>